<keyword evidence="2" id="KW-1185">Reference proteome</keyword>
<evidence type="ECO:0000313" key="2">
    <source>
        <dbReference type="Proteomes" id="UP000654913"/>
    </source>
</evidence>
<reference evidence="1" key="1">
    <citation type="submission" date="2021-01" db="EMBL/GenBank/DDBJ databases">
        <authorList>
            <consortium name="Aspergillus puulaauensis MK2 genome sequencing consortium"/>
            <person name="Kazuki M."/>
            <person name="Futagami T."/>
        </authorList>
    </citation>
    <scope>NUCLEOTIDE SEQUENCE</scope>
    <source>
        <strain evidence="1">MK2</strain>
    </source>
</reference>
<accession>A0A7R7XN06</accession>
<evidence type="ECO:0000313" key="1">
    <source>
        <dbReference type="EMBL" id="BCS23853.1"/>
    </source>
</evidence>
<dbReference type="RefSeq" id="XP_041556047.1">
    <property type="nucleotide sequence ID" value="XM_041703353.1"/>
</dbReference>
<dbReference type="EMBL" id="AP024446">
    <property type="protein sequence ID" value="BCS23853.1"/>
    <property type="molecule type" value="Genomic_DNA"/>
</dbReference>
<sequence>MTSDLEPTITKCWLRIPTQEPVCDSGTPGGNSLGRMSNDHVPPIHVHPDICRPHVPENNPPPPKLFPLIPITVFPSCTSLESFPFKGPSVQLLAPDYLLSQAPRS</sequence>
<name>A0A7R7XN06_9EURO</name>
<dbReference type="KEGG" id="apuu:APUU_40297S"/>
<organism evidence="1 2">
    <name type="scientific">Aspergillus puulaauensis</name>
    <dbReference type="NCBI Taxonomy" id="1220207"/>
    <lineage>
        <taxon>Eukaryota</taxon>
        <taxon>Fungi</taxon>
        <taxon>Dikarya</taxon>
        <taxon>Ascomycota</taxon>
        <taxon>Pezizomycotina</taxon>
        <taxon>Eurotiomycetes</taxon>
        <taxon>Eurotiomycetidae</taxon>
        <taxon>Eurotiales</taxon>
        <taxon>Aspergillaceae</taxon>
        <taxon>Aspergillus</taxon>
    </lineage>
</organism>
<dbReference type="AlphaFoldDB" id="A0A7R7XN06"/>
<dbReference type="Proteomes" id="UP000654913">
    <property type="component" value="Chromosome 4"/>
</dbReference>
<reference evidence="1" key="2">
    <citation type="submission" date="2021-02" db="EMBL/GenBank/DDBJ databases">
        <title>Aspergillus puulaauensis MK2 genome sequence.</title>
        <authorList>
            <person name="Futagami T."/>
            <person name="Mori K."/>
            <person name="Kadooka C."/>
            <person name="Tanaka T."/>
        </authorList>
    </citation>
    <scope>NUCLEOTIDE SEQUENCE</scope>
    <source>
        <strain evidence="1">MK2</strain>
    </source>
</reference>
<proteinExistence type="predicted"/>
<protein>
    <submittedName>
        <fullName evidence="1">Uncharacterized protein</fullName>
    </submittedName>
</protein>
<dbReference type="GeneID" id="64973858"/>
<gene>
    <name evidence="1" type="ORF">APUU_40297S</name>
</gene>